<dbReference type="Gene3D" id="3.30.360.10">
    <property type="entry name" value="Dihydrodipicolinate Reductase, domain 2"/>
    <property type="match status" value="1"/>
</dbReference>
<dbReference type="GO" id="GO:0006740">
    <property type="term" value="P:NADPH regeneration"/>
    <property type="evidence" value="ECO:0007669"/>
    <property type="project" value="TreeGrafter"/>
</dbReference>
<feature type="region of interest" description="Disordered" evidence="1">
    <location>
        <begin position="1"/>
        <end position="24"/>
    </location>
</feature>
<feature type="compositionally biased region" description="Basic and acidic residues" evidence="1">
    <location>
        <begin position="7"/>
        <end position="24"/>
    </location>
</feature>
<evidence type="ECO:0000256" key="1">
    <source>
        <dbReference type="SAM" id="MobiDB-lite"/>
    </source>
</evidence>
<name>A0A9P8IBI9_9PEZI</name>
<dbReference type="GO" id="GO:0000166">
    <property type="term" value="F:nucleotide binding"/>
    <property type="evidence" value="ECO:0007669"/>
    <property type="project" value="InterPro"/>
</dbReference>
<sequence length="377" mass="42037">MTSNNEIQKRREDEEDTKRSVEEKVRGVDENVTTGFGVYVTRAEQQPAVLKVAGLELKAIYSRSSTSAKSATGGLEGIDVYSDDLGEARGYHSLLLRDDIQAVIIALPITIQPLFIEKALLAKKHVLSEKPIAMDIQTAAVLMNWYNTEIDPKLVSWSVGENVRSLESFEYARQEVKKLGRVLNFRVKVFMHVRVGTKYFETEWRKNPSYQGGFLLDAGIHYIAGARLLLGPKDPVIRVSAFTSRIRKHLPPIDTVESIWKTKSGATGTFSVSFGTTLTGSSYTVACDRGSVSVQDGAVIVRLEGNGQGEGQEKRVEFEDVFGIEKEVGYWAEAMESGKQDPRMRPEEAYRDLLVLEKILESGERNGVPVDMDHMDL</sequence>
<dbReference type="PANTHER" id="PTHR42840">
    <property type="entry name" value="NAD(P)-BINDING ROSSMANN-FOLD SUPERFAMILY PROTEIN-RELATED"/>
    <property type="match status" value="1"/>
</dbReference>
<dbReference type="InterPro" id="IPR000683">
    <property type="entry name" value="Gfo/Idh/MocA-like_OxRdtase_N"/>
</dbReference>
<gene>
    <name evidence="4" type="ORF">GP486_007603</name>
</gene>
<dbReference type="Proteomes" id="UP000750711">
    <property type="component" value="Unassembled WGS sequence"/>
</dbReference>
<evidence type="ECO:0000259" key="3">
    <source>
        <dbReference type="Pfam" id="PF02894"/>
    </source>
</evidence>
<dbReference type="InterPro" id="IPR004104">
    <property type="entry name" value="Gfo/Idh/MocA-like_OxRdtase_C"/>
</dbReference>
<protein>
    <recommendedName>
        <fullName evidence="6">Oxidoreductase</fullName>
    </recommendedName>
</protein>
<dbReference type="EMBL" id="JAGHQM010002243">
    <property type="protein sequence ID" value="KAH0551044.1"/>
    <property type="molecule type" value="Genomic_DNA"/>
</dbReference>
<evidence type="ECO:0000313" key="4">
    <source>
        <dbReference type="EMBL" id="KAH0551044.1"/>
    </source>
</evidence>
<dbReference type="SUPFAM" id="SSF55347">
    <property type="entry name" value="Glyceraldehyde-3-phosphate dehydrogenase-like, C-terminal domain"/>
    <property type="match status" value="1"/>
</dbReference>
<reference evidence="4" key="1">
    <citation type="submission" date="2021-03" db="EMBL/GenBank/DDBJ databases">
        <title>Comparative genomics and phylogenomic investigation of the class Geoglossomycetes provide insights into ecological specialization and systematics.</title>
        <authorList>
            <person name="Melie T."/>
            <person name="Pirro S."/>
            <person name="Miller A.N."/>
            <person name="Quandt A."/>
        </authorList>
    </citation>
    <scope>NUCLEOTIDE SEQUENCE</scope>
    <source>
        <strain evidence="4">CAQ_001_2017</strain>
    </source>
</reference>
<evidence type="ECO:0000313" key="5">
    <source>
        <dbReference type="Proteomes" id="UP000750711"/>
    </source>
</evidence>
<dbReference type="SUPFAM" id="SSF51735">
    <property type="entry name" value="NAD(P)-binding Rossmann-fold domains"/>
    <property type="match status" value="1"/>
</dbReference>
<organism evidence="4 5">
    <name type="scientific">Trichoglossum hirsutum</name>
    <dbReference type="NCBI Taxonomy" id="265104"/>
    <lineage>
        <taxon>Eukaryota</taxon>
        <taxon>Fungi</taxon>
        <taxon>Dikarya</taxon>
        <taxon>Ascomycota</taxon>
        <taxon>Pezizomycotina</taxon>
        <taxon>Geoglossomycetes</taxon>
        <taxon>Geoglossales</taxon>
        <taxon>Geoglossaceae</taxon>
        <taxon>Trichoglossum</taxon>
    </lineage>
</organism>
<dbReference type="Pfam" id="PF02894">
    <property type="entry name" value="GFO_IDH_MocA_C"/>
    <property type="match status" value="1"/>
</dbReference>
<keyword evidence="5" id="KW-1185">Reference proteome</keyword>
<comment type="caution">
    <text evidence="4">The sequence shown here is derived from an EMBL/GenBank/DDBJ whole genome shotgun (WGS) entry which is preliminary data.</text>
</comment>
<evidence type="ECO:0008006" key="6">
    <source>
        <dbReference type="Google" id="ProtNLM"/>
    </source>
</evidence>
<dbReference type="AlphaFoldDB" id="A0A9P8IBI9"/>
<feature type="domain" description="Gfo/Idh/MocA-like oxidoreductase C-terminal" evidence="3">
    <location>
        <begin position="177"/>
        <end position="370"/>
    </location>
</feature>
<evidence type="ECO:0000259" key="2">
    <source>
        <dbReference type="Pfam" id="PF01408"/>
    </source>
</evidence>
<proteinExistence type="predicted"/>
<dbReference type="InterPro" id="IPR036291">
    <property type="entry name" value="NAD(P)-bd_dom_sf"/>
</dbReference>
<dbReference type="GO" id="GO:0005737">
    <property type="term" value="C:cytoplasm"/>
    <property type="evidence" value="ECO:0007669"/>
    <property type="project" value="TreeGrafter"/>
</dbReference>
<dbReference type="PANTHER" id="PTHR42840:SF5">
    <property type="entry name" value="NAD(P)-BINDING ROSSMANN-FOLD SUPERFAMILY PROTEIN"/>
    <property type="match status" value="1"/>
</dbReference>
<dbReference type="GO" id="GO:0016491">
    <property type="term" value="F:oxidoreductase activity"/>
    <property type="evidence" value="ECO:0007669"/>
    <property type="project" value="TreeGrafter"/>
</dbReference>
<accession>A0A9P8IBI9</accession>
<feature type="domain" description="Gfo/Idh/MocA-like oxidoreductase N-terminal" evidence="2">
    <location>
        <begin position="39"/>
        <end position="141"/>
    </location>
</feature>
<dbReference type="Gene3D" id="3.40.50.720">
    <property type="entry name" value="NAD(P)-binding Rossmann-like Domain"/>
    <property type="match status" value="1"/>
</dbReference>
<dbReference type="Pfam" id="PF01408">
    <property type="entry name" value="GFO_IDH_MocA"/>
    <property type="match status" value="1"/>
</dbReference>